<dbReference type="InterPro" id="IPR046599">
    <property type="entry name" value="DUF6658"/>
</dbReference>
<keyword evidence="3" id="KW-1185">Reference proteome</keyword>
<feature type="compositionally biased region" description="Basic and acidic residues" evidence="1">
    <location>
        <begin position="186"/>
        <end position="209"/>
    </location>
</feature>
<accession>A0ABT2MQF0</accession>
<feature type="region of interest" description="Disordered" evidence="1">
    <location>
        <begin position="150"/>
        <end position="209"/>
    </location>
</feature>
<feature type="region of interest" description="Disordered" evidence="1">
    <location>
        <begin position="58"/>
        <end position="79"/>
    </location>
</feature>
<protein>
    <recommendedName>
        <fullName evidence="4">Late embryogenesis abundant protein</fullName>
    </recommendedName>
</protein>
<feature type="compositionally biased region" description="Basic and acidic residues" evidence="1">
    <location>
        <begin position="84"/>
        <end position="99"/>
    </location>
</feature>
<dbReference type="Proteomes" id="UP001525890">
    <property type="component" value="Unassembled WGS sequence"/>
</dbReference>
<proteinExistence type="predicted"/>
<evidence type="ECO:0000313" key="2">
    <source>
        <dbReference type="EMBL" id="MCT7965662.1"/>
    </source>
</evidence>
<evidence type="ECO:0008006" key="4">
    <source>
        <dbReference type="Google" id="ProtNLM"/>
    </source>
</evidence>
<organism evidence="2 3">
    <name type="scientific">Laspinema palackyanum D2a</name>
    <dbReference type="NCBI Taxonomy" id="2953684"/>
    <lineage>
        <taxon>Bacteria</taxon>
        <taxon>Bacillati</taxon>
        <taxon>Cyanobacteriota</taxon>
        <taxon>Cyanophyceae</taxon>
        <taxon>Oscillatoriophycideae</taxon>
        <taxon>Oscillatoriales</taxon>
        <taxon>Laspinemataceae</taxon>
        <taxon>Laspinema</taxon>
        <taxon>Laspinema palackyanum</taxon>
    </lineage>
</organism>
<evidence type="ECO:0000256" key="1">
    <source>
        <dbReference type="SAM" id="MobiDB-lite"/>
    </source>
</evidence>
<dbReference type="RefSeq" id="WP_368005353.1">
    <property type="nucleotide sequence ID" value="NZ_JAMXFF010000005.1"/>
</dbReference>
<feature type="region of interest" description="Disordered" evidence="1">
    <location>
        <begin position="84"/>
        <end position="103"/>
    </location>
</feature>
<dbReference type="Pfam" id="PF20363">
    <property type="entry name" value="DUF6658"/>
    <property type="match status" value="1"/>
</dbReference>
<dbReference type="EMBL" id="JAMXFF010000005">
    <property type="protein sequence ID" value="MCT7965662.1"/>
    <property type="molecule type" value="Genomic_DNA"/>
</dbReference>
<dbReference type="PROSITE" id="PS51257">
    <property type="entry name" value="PROKAR_LIPOPROTEIN"/>
    <property type="match status" value="1"/>
</dbReference>
<gene>
    <name evidence="2" type="ORF">NG799_04845</name>
</gene>
<evidence type="ECO:0000313" key="3">
    <source>
        <dbReference type="Proteomes" id="UP001525890"/>
    </source>
</evidence>
<comment type="caution">
    <text evidence="2">The sequence shown here is derived from an EMBL/GenBank/DDBJ whole genome shotgun (WGS) entry which is preliminary data.</text>
</comment>
<name>A0ABT2MQF0_9CYAN</name>
<sequence>MKQMINWLKNISLRQILTGMMAGVLLFVGTACSNTPSVMAKTSDQVREEMPSKYVNSTYEGGMNEYPDTDPRQGATTRAEAKAKELRDSAERRISDDSRTYPNKDLGEILEEVPGQVSKIGDRAENAANELGKHAKAGADLAKETGETAVENTRNTLNKGAKTAAREADKLGNKAQNTAENATDAVKSKVKTDLNRSGKALERTADSIE</sequence>
<reference evidence="2 3" key="1">
    <citation type="journal article" date="2022" name="Front. Microbiol.">
        <title>High genomic differentiation and limited gene flow indicate recent cryptic speciation within the genus Laspinema (cyanobacteria).</title>
        <authorList>
            <person name="Stanojkovic A."/>
            <person name="Skoupy S."/>
            <person name="Skaloud P."/>
            <person name="Dvorak P."/>
        </authorList>
    </citation>
    <scope>NUCLEOTIDE SEQUENCE [LARGE SCALE GENOMIC DNA]</scope>
    <source>
        <strain evidence="2 3">D2a</strain>
    </source>
</reference>